<keyword evidence="3" id="KW-0732">Signal</keyword>
<dbReference type="CDD" id="cd00146">
    <property type="entry name" value="PKD"/>
    <property type="match status" value="1"/>
</dbReference>
<evidence type="ECO:0000256" key="4">
    <source>
        <dbReference type="ARBA" id="ARBA00023004"/>
    </source>
</evidence>
<name>A0A418MCJ7_9BACT</name>
<feature type="domain" description="Cytochrome c" evidence="8">
    <location>
        <begin position="912"/>
        <end position="998"/>
    </location>
</feature>
<dbReference type="InterPro" id="IPR035986">
    <property type="entry name" value="PKD_dom_sf"/>
</dbReference>
<evidence type="ECO:0000256" key="2">
    <source>
        <dbReference type="ARBA" id="ARBA00022723"/>
    </source>
</evidence>
<reference evidence="10 11" key="1">
    <citation type="submission" date="2018-08" db="EMBL/GenBank/DDBJ databases">
        <title>Fibrisoma montanum sp. nov., isolated from Danxia mountain soil.</title>
        <authorList>
            <person name="Huang Y."/>
        </authorList>
    </citation>
    <scope>NUCLEOTIDE SEQUENCE [LARGE SCALE GENOMIC DNA]</scope>
    <source>
        <strain evidence="10 11">HYT19</strain>
    </source>
</reference>
<proteinExistence type="predicted"/>
<dbReference type="InterPro" id="IPR013783">
    <property type="entry name" value="Ig-like_fold"/>
</dbReference>
<dbReference type="SUPFAM" id="SSF49299">
    <property type="entry name" value="PKD domain"/>
    <property type="match status" value="1"/>
</dbReference>
<dbReference type="SUPFAM" id="SSF50952">
    <property type="entry name" value="Soluble quinoprotein glucose dehydrogenase"/>
    <property type="match status" value="1"/>
</dbReference>
<keyword evidence="4 5" id="KW-0408">Iron</keyword>
<dbReference type="InterPro" id="IPR000601">
    <property type="entry name" value="PKD_dom"/>
</dbReference>
<keyword evidence="1 5" id="KW-0349">Heme</keyword>
<dbReference type="PROSITE" id="PS50093">
    <property type="entry name" value="PKD"/>
    <property type="match status" value="1"/>
</dbReference>
<dbReference type="Gene3D" id="1.10.760.10">
    <property type="entry name" value="Cytochrome c-like domain"/>
    <property type="match status" value="1"/>
</dbReference>
<evidence type="ECO:0000256" key="1">
    <source>
        <dbReference type="ARBA" id="ARBA00022617"/>
    </source>
</evidence>
<dbReference type="GO" id="GO:0009055">
    <property type="term" value="F:electron transfer activity"/>
    <property type="evidence" value="ECO:0007669"/>
    <property type="project" value="InterPro"/>
</dbReference>
<dbReference type="PROSITE" id="PS51175">
    <property type="entry name" value="CBM6"/>
    <property type="match status" value="1"/>
</dbReference>
<evidence type="ECO:0000259" key="8">
    <source>
        <dbReference type="PROSITE" id="PS51007"/>
    </source>
</evidence>
<dbReference type="InterPro" id="IPR036909">
    <property type="entry name" value="Cyt_c-like_dom_sf"/>
</dbReference>
<dbReference type="PANTHER" id="PTHR40469:SF2">
    <property type="entry name" value="GALACTOSE-BINDING DOMAIN-LIKE SUPERFAMILY PROTEIN"/>
    <property type="match status" value="1"/>
</dbReference>
<dbReference type="Gene3D" id="2.60.120.260">
    <property type="entry name" value="Galactose-binding domain-like"/>
    <property type="match status" value="1"/>
</dbReference>
<feature type="region of interest" description="Disordered" evidence="6">
    <location>
        <begin position="475"/>
        <end position="499"/>
    </location>
</feature>
<evidence type="ECO:0000256" key="5">
    <source>
        <dbReference type="PROSITE-ProRule" id="PRU00433"/>
    </source>
</evidence>
<dbReference type="CDD" id="cd04084">
    <property type="entry name" value="CBM6_xylanase-like"/>
    <property type="match status" value="1"/>
</dbReference>
<dbReference type="GO" id="GO:0030246">
    <property type="term" value="F:carbohydrate binding"/>
    <property type="evidence" value="ECO:0007669"/>
    <property type="project" value="InterPro"/>
</dbReference>
<dbReference type="InterPro" id="IPR005084">
    <property type="entry name" value="CBM6"/>
</dbReference>
<dbReference type="SMART" id="SM00089">
    <property type="entry name" value="PKD"/>
    <property type="match status" value="1"/>
</dbReference>
<comment type="caution">
    <text evidence="10">The sequence shown here is derived from an EMBL/GenBank/DDBJ whole genome shotgun (WGS) entry which is preliminary data.</text>
</comment>
<feature type="domain" description="CBM6" evidence="9">
    <location>
        <begin position="1024"/>
        <end position="1175"/>
    </location>
</feature>
<evidence type="ECO:0000259" key="9">
    <source>
        <dbReference type="PROSITE" id="PS51175"/>
    </source>
</evidence>
<dbReference type="InterPro" id="IPR011042">
    <property type="entry name" value="6-blade_b-propeller_TolB-like"/>
</dbReference>
<evidence type="ECO:0000259" key="7">
    <source>
        <dbReference type="PROSITE" id="PS50093"/>
    </source>
</evidence>
<organism evidence="10 11">
    <name type="scientific">Fibrisoma montanum</name>
    <dbReference type="NCBI Taxonomy" id="2305895"/>
    <lineage>
        <taxon>Bacteria</taxon>
        <taxon>Pseudomonadati</taxon>
        <taxon>Bacteroidota</taxon>
        <taxon>Cytophagia</taxon>
        <taxon>Cytophagales</taxon>
        <taxon>Spirosomataceae</taxon>
        <taxon>Fibrisoma</taxon>
    </lineage>
</organism>
<dbReference type="Pfam" id="PF18911">
    <property type="entry name" value="PKD_4"/>
    <property type="match status" value="1"/>
</dbReference>
<dbReference type="PANTHER" id="PTHR40469">
    <property type="entry name" value="SECRETED GLYCOSYL HYDROLASE"/>
    <property type="match status" value="1"/>
</dbReference>
<dbReference type="InterPro" id="IPR012938">
    <property type="entry name" value="Glc/Sorbosone_DH"/>
</dbReference>
<dbReference type="Gene3D" id="2.120.10.30">
    <property type="entry name" value="TolB, C-terminal domain"/>
    <property type="match status" value="1"/>
</dbReference>
<sequence length="1176" mass="129542">MNWLPSSTKPWLRLVLAAGATVGLYACLRTQNVGTQNAASSTTATAPAAPRRVLVFSRTKGYVHGSIPYGIAAIQKLGRENNFRVDTTKNAAYFTDDSLRNYQAVVFMSTTGNVLNPQQQAAFERFIQAGGGYMGIHAAADTEYDWPWYNKLVGGYFASHPSNPNVRKATIDVTDKKHPSTAHLPDRWERTDEWYNYRSFYAGLNVLASLDENTYEGGTNGSDHPIAWYHEFDGGRAFYTGGGHENASYSEPLFIKHLLGGLNYVMGNGEPLNYRKAYAVVMPEENRFVKTVLVNDLNEPMELAIADEGSGKPGRVFFTERSGNLSVYDPGTNQSRVMHKFNVTTKQGFGVQGVTVDPQFATNHFLYLYYSPMTDKNPVNYHLSRFVVNDDNTIDLGSEKVLLKIPHEFEASAHHGGSFAWDKEGNLYLSTGDNTNPFPSNGYAPIDERPDHLTLDAQRSAANTNDLRGKVLRIKPQPDGTYTIPDGNLFPKGTESPDRALTRPEIYTMGLRNPYRIAVNPRSSVLYWGEIGPDAGKDSTIGPRGYDEFNQAKKPGNHGWPLFIGNSQPYPDLDYATNAAGPKFNPNTPVNSSVNNTGLKNLPPATSAMIWYPYAASKEFPELGQGGRSAMAGAFYTYDRSSTSRSKFPDYYDGGLFLFDWMRNWVVVARFDQNENYLRTEPFMATNGDFRRPIDLAFSKDGVMFMLEYGSVYGADNDDARLVKIEYNTGNRAPIARAGVVDSVAVAERRARAFLTSDGRNVPPVKEAVGQAPLRVSFSGNGSDLDQDDQLTYQWLFDGKTVGATSANATYTYSQPGVYTAILKVSDQTGLVGMDTVVVKVGNAQPEVAITTTGNKSFFWEGKPFTYSVKVTDKEDAKIDPKRVNVFYAYSAQPGNVPTAPQQGHQNLDAIGNGSLGKTLIANSDCKACHTIDKPSVGPTFVAVASRYKGQPGITERLAKKIIEGGGGSWSKDHLMSAHPQIPMQDAQEMVKYIFSLTDEQKRVTVPLQGALALNEHKAEEPRGQYTLVATYTDNGGKVVGPLTATDVVTLRSAKVRALDADAYVGFPRWGNRLSAGGHKAYLLYKNIDLTGIKSLTYDYSSLNKDGEIELRLDSFAGPVISRTPYSTTGDWKTMRSVTGELEKPITGKHDVYIVVVKRTKPTNEIIQLSSIQFNQ</sequence>
<dbReference type="OrthoDB" id="9816308at2"/>
<evidence type="ECO:0000313" key="10">
    <source>
        <dbReference type="EMBL" id="RIV24098.1"/>
    </source>
</evidence>
<dbReference type="InterPro" id="IPR006584">
    <property type="entry name" value="Cellulose-bd_IV"/>
</dbReference>
<dbReference type="GO" id="GO:0020037">
    <property type="term" value="F:heme binding"/>
    <property type="evidence" value="ECO:0007669"/>
    <property type="project" value="InterPro"/>
</dbReference>
<dbReference type="InterPro" id="IPR022409">
    <property type="entry name" value="PKD/Chitinase_dom"/>
</dbReference>
<dbReference type="RefSeq" id="WP_119668315.1">
    <property type="nucleotide sequence ID" value="NZ_QXED01000003.1"/>
</dbReference>
<keyword evidence="2 5" id="KW-0479">Metal-binding</keyword>
<dbReference type="GO" id="GO:0046872">
    <property type="term" value="F:metal ion binding"/>
    <property type="evidence" value="ECO:0007669"/>
    <property type="project" value="UniProtKB-KW"/>
</dbReference>
<dbReference type="PROSITE" id="PS51007">
    <property type="entry name" value="CYTC"/>
    <property type="match status" value="1"/>
</dbReference>
<keyword evidence="11" id="KW-1185">Reference proteome</keyword>
<dbReference type="InterPro" id="IPR029062">
    <property type="entry name" value="Class_I_gatase-like"/>
</dbReference>
<dbReference type="SMART" id="SM00606">
    <property type="entry name" value="CBD_IV"/>
    <property type="match status" value="1"/>
</dbReference>
<feature type="domain" description="PKD" evidence="7">
    <location>
        <begin position="770"/>
        <end position="841"/>
    </location>
</feature>
<gene>
    <name evidence="10" type="ORF">DYU11_12130</name>
</gene>
<dbReference type="InterPro" id="IPR008979">
    <property type="entry name" value="Galactose-bd-like_sf"/>
</dbReference>
<dbReference type="Gene3D" id="3.40.50.880">
    <property type="match status" value="1"/>
</dbReference>
<dbReference type="Pfam" id="PF06283">
    <property type="entry name" value="ThuA"/>
    <property type="match status" value="1"/>
</dbReference>
<dbReference type="SUPFAM" id="SSF46626">
    <property type="entry name" value="Cytochrome c"/>
    <property type="match status" value="1"/>
</dbReference>
<dbReference type="SUPFAM" id="SSF49785">
    <property type="entry name" value="Galactose-binding domain-like"/>
    <property type="match status" value="1"/>
</dbReference>
<accession>A0A418MCJ7</accession>
<dbReference type="Pfam" id="PF00034">
    <property type="entry name" value="Cytochrom_C"/>
    <property type="match status" value="1"/>
</dbReference>
<dbReference type="InterPro" id="IPR011041">
    <property type="entry name" value="Quinoprot_gluc/sorb_DH_b-prop"/>
</dbReference>
<dbReference type="AlphaFoldDB" id="A0A418MCJ7"/>
<dbReference type="Gene3D" id="2.60.40.10">
    <property type="entry name" value="Immunoglobulins"/>
    <property type="match status" value="1"/>
</dbReference>
<protein>
    <submittedName>
        <fullName evidence="10">PKD domain-containing protein</fullName>
    </submittedName>
</protein>
<evidence type="ECO:0000256" key="6">
    <source>
        <dbReference type="SAM" id="MobiDB-lite"/>
    </source>
</evidence>
<dbReference type="EMBL" id="QXED01000003">
    <property type="protein sequence ID" value="RIV24098.1"/>
    <property type="molecule type" value="Genomic_DNA"/>
</dbReference>
<dbReference type="Proteomes" id="UP000283523">
    <property type="component" value="Unassembled WGS sequence"/>
</dbReference>
<evidence type="ECO:0000256" key="3">
    <source>
        <dbReference type="ARBA" id="ARBA00022729"/>
    </source>
</evidence>
<dbReference type="SUPFAM" id="SSF52317">
    <property type="entry name" value="Class I glutamine amidotransferase-like"/>
    <property type="match status" value="1"/>
</dbReference>
<dbReference type="Pfam" id="PF07995">
    <property type="entry name" value="GSDH"/>
    <property type="match status" value="1"/>
</dbReference>
<dbReference type="InterPro" id="IPR009056">
    <property type="entry name" value="Cyt_c-like_dom"/>
</dbReference>
<dbReference type="Pfam" id="PF03422">
    <property type="entry name" value="CBM_6"/>
    <property type="match status" value="1"/>
</dbReference>
<dbReference type="InterPro" id="IPR029010">
    <property type="entry name" value="ThuA-like"/>
</dbReference>
<evidence type="ECO:0000313" key="11">
    <source>
        <dbReference type="Proteomes" id="UP000283523"/>
    </source>
</evidence>